<dbReference type="Pfam" id="PF08282">
    <property type="entry name" value="Hydrolase_3"/>
    <property type="match status" value="1"/>
</dbReference>
<accession>A0ABQ4MHR4</accession>
<dbReference type="Gene3D" id="3.30.1240.10">
    <property type="match status" value="1"/>
</dbReference>
<keyword evidence="2" id="KW-1185">Reference proteome</keyword>
<dbReference type="CDD" id="cd07516">
    <property type="entry name" value="HAD_Pase"/>
    <property type="match status" value="1"/>
</dbReference>
<dbReference type="PANTHER" id="PTHR10000">
    <property type="entry name" value="PHOSPHOSERINE PHOSPHATASE"/>
    <property type="match status" value="1"/>
</dbReference>
<dbReference type="SUPFAM" id="SSF56784">
    <property type="entry name" value="HAD-like"/>
    <property type="match status" value="1"/>
</dbReference>
<comment type="caution">
    <text evidence="1">The sequence shown here is derived from an EMBL/GenBank/DDBJ whole genome shotgun (WGS) entry which is preliminary data.</text>
</comment>
<dbReference type="PROSITE" id="PS01229">
    <property type="entry name" value="COF_2"/>
    <property type="match status" value="1"/>
</dbReference>
<dbReference type="PANTHER" id="PTHR10000:SF55">
    <property type="entry name" value="5-AMINO-6-(5-PHOSPHO-D-RIBITYLAMINO)URACIL PHOSPHATASE YCSE"/>
    <property type="match status" value="1"/>
</dbReference>
<dbReference type="SFLD" id="SFLDG01144">
    <property type="entry name" value="C2.B.4:_PGP_Like"/>
    <property type="match status" value="1"/>
</dbReference>
<dbReference type="InterPro" id="IPR023214">
    <property type="entry name" value="HAD_sf"/>
</dbReference>
<dbReference type="SFLD" id="SFLDS00003">
    <property type="entry name" value="Haloacid_Dehalogenase"/>
    <property type="match status" value="1"/>
</dbReference>
<name>A0ABQ4MHR4_9BACL</name>
<dbReference type="SFLD" id="SFLDG01140">
    <property type="entry name" value="C2.B:_Phosphomannomutase_and_P"/>
    <property type="match status" value="1"/>
</dbReference>
<proteinExistence type="predicted"/>
<dbReference type="Proteomes" id="UP000679992">
    <property type="component" value="Unassembled WGS sequence"/>
</dbReference>
<dbReference type="InterPro" id="IPR036412">
    <property type="entry name" value="HAD-like_sf"/>
</dbReference>
<gene>
    <name evidence="1" type="primary">ycsE_2</name>
    <name evidence="1" type="ORF">J42TS3_45290</name>
</gene>
<evidence type="ECO:0000313" key="2">
    <source>
        <dbReference type="Proteomes" id="UP000679992"/>
    </source>
</evidence>
<dbReference type="NCBIfam" id="TIGR01484">
    <property type="entry name" value="HAD-SF-IIB"/>
    <property type="match status" value="1"/>
</dbReference>
<dbReference type="PROSITE" id="PS01228">
    <property type="entry name" value="COF_1"/>
    <property type="match status" value="1"/>
</dbReference>
<protein>
    <submittedName>
        <fullName evidence="1">5-amino-6-(5-phospho-D-ribitylamino)uracil phosphatase YcsE</fullName>
    </submittedName>
</protein>
<dbReference type="Gene3D" id="3.40.50.1000">
    <property type="entry name" value="HAD superfamily/HAD-like"/>
    <property type="match status" value="1"/>
</dbReference>
<dbReference type="RefSeq" id="WP_213656426.1">
    <property type="nucleotide sequence ID" value="NZ_BOSL01000019.1"/>
</dbReference>
<sequence length="248" mass="27545">MSKYKLLALDMDGTLLNRELEISKNTCEWIHRAIDSGIVVMFATGREVQSIERYVKQLGLESPLVSVNGSEVWTSPGSLLVRHILTEEWMKELHGIAKDQGCRYWAYTVDHVFTSENWPEELERPDGDPWLKFGIHCDEPVLLQALRARVEALGHFEVTNSSPRNLEINPRGINKASGLREVCRLLDIRMEEVAACGDSLNDLEMITAAGLGIAMGNAQEAVKLAADTVTGTNNEDGVAQAIRMILGE</sequence>
<organism evidence="1 2">
    <name type="scientific">Paenibacillus vini</name>
    <dbReference type="NCBI Taxonomy" id="1476024"/>
    <lineage>
        <taxon>Bacteria</taxon>
        <taxon>Bacillati</taxon>
        <taxon>Bacillota</taxon>
        <taxon>Bacilli</taxon>
        <taxon>Bacillales</taxon>
        <taxon>Paenibacillaceae</taxon>
        <taxon>Paenibacillus</taxon>
    </lineage>
</organism>
<dbReference type="EMBL" id="BOSL01000019">
    <property type="protein sequence ID" value="GIP55494.1"/>
    <property type="molecule type" value="Genomic_DNA"/>
</dbReference>
<evidence type="ECO:0000313" key="1">
    <source>
        <dbReference type="EMBL" id="GIP55494.1"/>
    </source>
</evidence>
<dbReference type="InterPro" id="IPR006379">
    <property type="entry name" value="HAD-SF_hydro_IIB"/>
</dbReference>
<reference evidence="1 2" key="1">
    <citation type="submission" date="2021-03" db="EMBL/GenBank/DDBJ databases">
        <title>Antimicrobial resistance genes in bacteria isolated from Japanese honey, and their potential for conferring macrolide and lincosamide resistance in the American foulbrood pathogen Paenibacillus larvae.</title>
        <authorList>
            <person name="Okamoto M."/>
            <person name="Kumagai M."/>
            <person name="Kanamori H."/>
            <person name="Takamatsu D."/>
        </authorList>
    </citation>
    <scope>NUCLEOTIDE SEQUENCE [LARGE SCALE GENOMIC DNA]</scope>
    <source>
        <strain evidence="1 2">J42TS3</strain>
    </source>
</reference>